<feature type="domain" description="Inner membrane component" evidence="2">
    <location>
        <begin position="70"/>
        <end position="119"/>
    </location>
</feature>
<organism evidence="3 4">
    <name type="scientific">Roseivirga thermotolerans</name>
    <dbReference type="NCBI Taxonomy" id="1758176"/>
    <lineage>
        <taxon>Bacteria</taxon>
        <taxon>Pseudomonadati</taxon>
        <taxon>Bacteroidota</taxon>
        <taxon>Cytophagia</taxon>
        <taxon>Cytophagales</taxon>
        <taxon>Roseivirgaceae</taxon>
        <taxon>Roseivirga</taxon>
    </lineage>
</organism>
<keyword evidence="1" id="KW-0812">Transmembrane</keyword>
<evidence type="ECO:0000313" key="3">
    <source>
        <dbReference type="EMBL" id="GHE54850.1"/>
    </source>
</evidence>
<dbReference type="PANTHER" id="PTHR42903:SF1">
    <property type="entry name" value="INNER MEMBRANE PROTEIN YCCF"/>
    <property type="match status" value="1"/>
</dbReference>
<dbReference type="InterPro" id="IPR005185">
    <property type="entry name" value="YccF"/>
</dbReference>
<feature type="transmembrane region" description="Helical" evidence="1">
    <location>
        <begin position="6"/>
        <end position="39"/>
    </location>
</feature>
<protein>
    <recommendedName>
        <fullName evidence="2">Inner membrane component domain-containing protein</fullName>
    </recommendedName>
</protein>
<accession>A0ABQ3I1R4</accession>
<evidence type="ECO:0000313" key="4">
    <source>
        <dbReference type="Proteomes" id="UP000658258"/>
    </source>
</evidence>
<dbReference type="PIRSF" id="PIRSF028777">
    <property type="entry name" value="UCP028777"/>
    <property type="match status" value="1"/>
</dbReference>
<dbReference type="InterPro" id="IPR052937">
    <property type="entry name" value="Inner_membrane_protein"/>
</dbReference>
<evidence type="ECO:0000256" key="1">
    <source>
        <dbReference type="SAM" id="Phobius"/>
    </source>
</evidence>
<dbReference type="RefSeq" id="WP_189628788.1">
    <property type="nucleotide sequence ID" value="NZ_BNAG01000001.1"/>
</dbReference>
<dbReference type="InterPro" id="IPR031308">
    <property type="entry name" value="UCP028777"/>
</dbReference>
<dbReference type="PANTHER" id="PTHR42903">
    <property type="entry name" value="INNER MEMBRANE PROTEIN YCCF"/>
    <property type="match status" value="1"/>
</dbReference>
<dbReference type="Proteomes" id="UP000658258">
    <property type="component" value="Unassembled WGS sequence"/>
</dbReference>
<feature type="transmembrane region" description="Helical" evidence="1">
    <location>
        <begin position="87"/>
        <end position="104"/>
    </location>
</feature>
<keyword evidence="1" id="KW-0472">Membrane</keyword>
<dbReference type="NCBIfam" id="NF008740">
    <property type="entry name" value="PRK11770.1-2"/>
    <property type="match status" value="1"/>
</dbReference>
<name>A0ABQ3I1R4_9BACT</name>
<dbReference type="Pfam" id="PF03733">
    <property type="entry name" value="YccF"/>
    <property type="match status" value="2"/>
</dbReference>
<keyword evidence="4" id="KW-1185">Reference proteome</keyword>
<feature type="domain" description="Inner membrane component" evidence="2">
    <location>
        <begin position="4"/>
        <end position="54"/>
    </location>
</feature>
<keyword evidence="1" id="KW-1133">Transmembrane helix</keyword>
<feature type="transmembrane region" description="Helical" evidence="1">
    <location>
        <begin position="60"/>
        <end position="81"/>
    </location>
</feature>
<proteinExistence type="predicted"/>
<evidence type="ECO:0000259" key="2">
    <source>
        <dbReference type="Pfam" id="PF03733"/>
    </source>
</evidence>
<comment type="caution">
    <text evidence="3">The sequence shown here is derived from an EMBL/GenBank/DDBJ whole genome shotgun (WGS) entry which is preliminary data.</text>
</comment>
<sequence length="123" mass="13392">MRLLANIIWIIFGGWMIALEYIIGGIALCMTIVGIPFGIQCFKLAILGFAPFGQEVKPGSATGGCLFLPLNIIWIIFGGFWIFLTHLFWGLVFCITIIGIPFGLQHFKLAGLAFAPFGRGGVV</sequence>
<dbReference type="EMBL" id="BNAG01000001">
    <property type="protein sequence ID" value="GHE54850.1"/>
    <property type="molecule type" value="Genomic_DNA"/>
</dbReference>
<gene>
    <name evidence="3" type="ORF">GCM10011340_06910</name>
</gene>
<reference evidence="4" key="1">
    <citation type="journal article" date="2019" name="Int. J. Syst. Evol. Microbiol.">
        <title>The Global Catalogue of Microorganisms (GCM) 10K type strain sequencing project: providing services to taxonomists for standard genome sequencing and annotation.</title>
        <authorList>
            <consortium name="The Broad Institute Genomics Platform"/>
            <consortium name="The Broad Institute Genome Sequencing Center for Infectious Disease"/>
            <person name="Wu L."/>
            <person name="Ma J."/>
        </authorList>
    </citation>
    <scope>NUCLEOTIDE SEQUENCE [LARGE SCALE GENOMIC DNA]</scope>
    <source>
        <strain evidence="4">CGMCC 1.15111</strain>
    </source>
</reference>